<gene>
    <name evidence="3" type="ORF">NDK47_22760</name>
</gene>
<sequence>MKRYKSAAKTYTILAVLAGMTVAAPLQAMAKQAQPAASQPIKVAALTKHTEKVVEEARKMLPYLSQFPHQSIEPGEDGRFVIQLQQAKDVEYPRISLFVDGSTGEWTGFRRNNGGTTPFSTYPLNQAKEKAAAFMKTWYGNDMGGYQFNPSMTTSADTIVFSRVVNGIPFQNDSTSILVDNSGEVIGKTGGLSKGRPQDNYVFPKPEDALSKEQVAKELSRYLQLQYELKEDGPLLRYAFAFSGELDALTGQDAAGGEYRQIIKVQPKGQTPLIRNAAEAASFLAKQGIKTEGASLKEESLAKANRKNYEWWKDEDLIAIIGVNTTDNRLLNFEEYPRMQEGKSSERKITPEQVPALAIKELETYLPQNEKEIILLETPRYEKNGNSYQAEFALVREGIPVREWRNVIVVNAESGKIIKVSLSNPEPKSFPQANQAIKPEQAAASYVEQFPLTLVYELKNATDKEAKLVYKGIDTIRGQRIDAVTGKILDWKE</sequence>
<feature type="signal peptide" evidence="1">
    <location>
        <begin position="1"/>
        <end position="30"/>
    </location>
</feature>
<dbReference type="RefSeq" id="WP_251872022.1">
    <property type="nucleotide sequence ID" value="NZ_CP098755.1"/>
</dbReference>
<reference evidence="3" key="1">
    <citation type="submission" date="2022-06" db="EMBL/GenBank/DDBJ databases">
        <title>Genome sequencing of Brevibacillus sp. BB3-R1.</title>
        <authorList>
            <person name="Heo J."/>
            <person name="Lee D."/>
            <person name="Won M."/>
            <person name="Han B.-H."/>
            <person name="Hong S.-B."/>
            <person name="Kwon S.-W."/>
        </authorList>
    </citation>
    <scope>NUCLEOTIDE SEQUENCE</scope>
    <source>
        <strain evidence="3">BB3-R1</strain>
    </source>
</reference>
<evidence type="ECO:0000313" key="4">
    <source>
        <dbReference type="Proteomes" id="UP001056500"/>
    </source>
</evidence>
<evidence type="ECO:0000256" key="1">
    <source>
        <dbReference type="SAM" id="SignalP"/>
    </source>
</evidence>
<evidence type="ECO:0000259" key="2">
    <source>
        <dbReference type="Pfam" id="PF16244"/>
    </source>
</evidence>
<accession>A0ABY4WDE0</accession>
<keyword evidence="1" id="KW-0732">Signal</keyword>
<feature type="domain" description="YcdB/YcdC repeated" evidence="2">
    <location>
        <begin position="70"/>
        <end position="186"/>
    </location>
</feature>
<dbReference type="InterPro" id="IPR032599">
    <property type="entry name" value="YcdB/YcdC_rep_domain"/>
</dbReference>
<name>A0ABY4WDE0_9BACL</name>
<dbReference type="Pfam" id="PF16244">
    <property type="entry name" value="DUF4901"/>
    <property type="match status" value="1"/>
</dbReference>
<keyword evidence="4" id="KW-1185">Reference proteome</keyword>
<protein>
    <recommendedName>
        <fullName evidence="2">YcdB/YcdC repeated domain-containing protein</fullName>
    </recommendedName>
</protein>
<evidence type="ECO:0000313" key="3">
    <source>
        <dbReference type="EMBL" id="USG64914.1"/>
    </source>
</evidence>
<dbReference type="EMBL" id="CP098755">
    <property type="protein sequence ID" value="USG64914.1"/>
    <property type="molecule type" value="Genomic_DNA"/>
</dbReference>
<organism evidence="3 4">
    <name type="scientific">Brevibacillus ruminantium</name>
    <dbReference type="NCBI Taxonomy" id="2950604"/>
    <lineage>
        <taxon>Bacteria</taxon>
        <taxon>Bacillati</taxon>
        <taxon>Bacillota</taxon>
        <taxon>Bacilli</taxon>
        <taxon>Bacillales</taxon>
        <taxon>Paenibacillaceae</taxon>
        <taxon>Brevibacillus</taxon>
    </lineage>
</organism>
<feature type="chain" id="PRO_5046407460" description="YcdB/YcdC repeated domain-containing protein" evidence="1">
    <location>
        <begin position="31"/>
        <end position="493"/>
    </location>
</feature>
<dbReference type="Proteomes" id="UP001056500">
    <property type="component" value="Chromosome"/>
</dbReference>
<proteinExistence type="predicted"/>